<keyword evidence="2" id="KW-0646">Protease inhibitor</keyword>
<evidence type="ECO:0000256" key="5">
    <source>
        <dbReference type="SAM" id="SignalP"/>
    </source>
</evidence>
<evidence type="ECO:0000256" key="2">
    <source>
        <dbReference type="ARBA" id="ARBA00022690"/>
    </source>
</evidence>
<reference evidence="7" key="1">
    <citation type="journal article" date="2014" name="PLoS ONE">
        <title>Transcriptome-Based Identification of ABC Transporters in the Western Tarnished Plant Bug Lygus hesperus.</title>
        <authorList>
            <person name="Hull J.J."/>
            <person name="Chaney K."/>
            <person name="Geib S.M."/>
            <person name="Fabrick J.A."/>
            <person name="Brent C.S."/>
            <person name="Walsh D."/>
            <person name="Lavine L.C."/>
        </authorList>
    </citation>
    <scope>NUCLEOTIDE SEQUENCE</scope>
</reference>
<evidence type="ECO:0000313" key="7">
    <source>
        <dbReference type="EMBL" id="JAF99539.1"/>
    </source>
</evidence>
<comment type="similarity">
    <text evidence="1 4">Belongs to the serpin family.</text>
</comment>
<feature type="signal peptide" evidence="5">
    <location>
        <begin position="1"/>
        <end position="23"/>
    </location>
</feature>
<protein>
    <submittedName>
        <fullName evidence="7">Serpin I2</fullName>
    </submittedName>
</protein>
<sequence length="422" mass="46833">MDSLMQFMVAGVVAIFVLPSSHCLSNRLYNVSALMPGVNEFALKFLTEVENSQKGNTVMSPMSLQLALGVLYPGAAGHTKSDMKKVLGIRVTPEQYLETFNGYWLGNSGGLLHIYSIVLLDKSVHFTDPYKEVAQVTAEVRKIDMKDPKKSAKIVNKMCSEVTGGLIKNVVSEEDFSDETAMMIVNAIQFKAAWSAPFSEKHTELRTFSTVDESGSISQVKVPMMQDYRYAPRWHNKHHPELDAQIVALEYKNIPHHLLGNDHSNSYEAEDKFVMLIILPTKVDGIQKTLKKLKDVDLVDVVKSLSVANVRMTLPKFKQDVKVELKGALKKMGLKSIFNDADFSNMSKSSKIAVSKVLQRAVISVAENGTEAAAATAVVGTLGIDTFKHYEFTATHPFIYIITKEHTVAPVFEGVVMKPEWS</sequence>
<dbReference type="AlphaFoldDB" id="A0A0A9W3U0"/>
<dbReference type="Pfam" id="PF00079">
    <property type="entry name" value="Serpin"/>
    <property type="match status" value="1"/>
</dbReference>
<dbReference type="EMBL" id="GBHO01044064">
    <property type="protein sequence ID" value="JAF99539.1"/>
    <property type="molecule type" value="Transcribed_RNA"/>
</dbReference>
<evidence type="ECO:0000256" key="3">
    <source>
        <dbReference type="ARBA" id="ARBA00022900"/>
    </source>
</evidence>
<evidence type="ECO:0000256" key="1">
    <source>
        <dbReference type="ARBA" id="ARBA00009500"/>
    </source>
</evidence>
<evidence type="ECO:0000256" key="4">
    <source>
        <dbReference type="RuleBase" id="RU000411"/>
    </source>
</evidence>
<dbReference type="InterPro" id="IPR042178">
    <property type="entry name" value="Serpin_sf_1"/>
</dbReference>
<dbReference type="PANTHER" id="PTHR11461:SF211">
    <property type="entry name" value="GH10112P-RELATED"/>
    <property type="match status" value="1"/>
</dbReference>
<dbReference type="PANTHER" id="PTHR11461">
    <property type="entry name" value="SERINE PROTEASE INHIBITOR, SERPIN"/>
    <property type="match status" value="1"/>
</dbReference>
<dbReference type="InterPro" id="IPR000215">
    <property type="entry name" value="Serpin_fam"/>
</dbReference>
<keyword evidence="5" id="KW-0732">Signal</keyword>
<evidence type="ECO:0000259" key="6">
    <source>
        <dbReference type="SMART" id="SM00093"/>
    </source>
</evidence>
<dbReference type="Gene3D" id="2.30.39.10">
    <property type="entry name" value="Alpha-1-antitrypsin, domain 1"/>
    <property type="match status" value="1"/>
</dbReference>
<dbReference type="SMART" id="SM00093">
    <property type="entry name" value="SERPIN"/>
    <property type="match status" value="1"/>
</dbReference>
<accession>A0A0A9W3U0</accession>
<dbReference type="InterPro" id="IPR023796">
    <property type="entry name" value="Serpin_dom"/>
</dbReference>
<feature type="domain" description="Serpin" evidence="6">
    <location>
        <begin position="43"/>
        <end position="419"/>
    </location>
</feature>
<proteinExistence type="inferred from homology"/>
<dbReference type="GO" id="GO:0004867">
    <property type="term" value="F:serine-type endopeptidase inhibitor activity"/>
    <property type="evidence" value="ECO:0007669"/>
    <property type="project" value="UniProtKB-KW"/>
</dbReference>
<dbReference type="GO" id="GO:0005615">
    <property type="term" value="C:extracellular space"/>
    <property type="evidence" value="ECO:0007669"/>
    <property type="project" value="InterPro"/>
</dbReference>
<dbReference type="InterPro" id="IPR036186">
    <property type="entry name" value="Serpin_sf"/>
</dbReference>
<dbReference type="InterPro" id="IPR042185">
    <property type="entry name" value="Serpin_sf_2"/>
</dbReference>
<dbReference type="Gene3D" id="3.30.497.10">
    <property type="entry name" value="Antithrombin, subunit I, domain 2"/>
    <property type="match status" value="1"/>
</dbReference>
<feature type="chain" id="PRO_5002051900" evidence="5">
    <location>
        <begin position="24"/>
        <end position="422"/>
    </location>
</feature>
<reference evidence="7" key="2">
    <citation type="submission" date="2014-07" db="EMBL/GenBank/DDBJ databases">
        <authorList>
            <person name="Hull J."/>
        </authorList>
    </citation>
    <scope>NUCLEOTIDE SEQUENCE</scope>
</reference>
<keyword evidence="3" id="KW-0722">Serine protease inhibitor</keyword>
<name>A0A0A9W3U0_LYGHE</name>
<organism evidence="7">
    <name type="scientific">Lygus hesperus</name>
    <name type="common">Western plant bug</name>
    <dbReference type="NCBI Taxonomy" id="30085"/>
    <lineage>
        <taxon>Eukaryota</taxon>
        <taxon>Metazoa</taxon>
        <taxon>Ecdysozoa</taxon>
        <taxon>Arthropoda</taxon>
        <taxon>Hexapoda</taxon>
        <taxon>Insecta</taxon>
        <taxon>Pterygota</taxon>
        <taxon>Neoptera</taxon>
        <taxon>Paraneoptera</taxon>
        <taxon>Hemiptera</taxon>
        <taxon>Heteroptera</taxon>
        <taxon>Panheteroptera</taxon>
        <taxon>Cimicomorpha</taxon>
        <taxon>Miridae</taxon>
        <taxon>Mirini</taxon>
        <taxon>Lygus</taxon>
    </lineage>
</organism>
<gene>
    <name evidence="7" type="primary">Serpini2_1</name>
    <name evidence="7" type="ORF">CM83_32325</name>
</gene>
<dbReference type="SUPFAM" id="SSF56574">
    <property type="entry name" value="Serpins"/>
    <property type="match status" value="1"/>
</dbReference>